<evidence type="ECO:0008006" key="4">
    <source>
        <dbReference type="Google" id="ProtNLM"/>
    </source>
</evidence>
<organism evidence="2 3">
    <name type="scientific">Microbulbifer harenosus</name>
    <dbReference type="NCBI Taxonomy" id="2576840"/>
    <lineage>
        <taxon>Bacteria</taxon>
        <taxon>Pseudomonadati</taxon>
        <taxon>Pseudomonadota</taxon>
        <taxon>Gammaproteobacteria</taxon>
        <taxon>Cellvibrionales</taxon>
        <taxon>Microbulbiferaceae</taxon>
        <taxon>Microbulbifer</taxon>
    </lineage>
</organism>
<evidence type="ECO:0000313" key="2">
    <source>
        <dbReference type="EMBL" id="TLM75243.1"/>
    </source>
</evidence>
<dbReference type="RefSeq" id="WP_138236814.1">
    <property type="nucleotide sequence ID" value="NZ_CP185860.1"/>
</dbReference>
<feature type="transmembrane region" description="Helical" evidence="1">
    <location>
        <begin position="78"/>
        <end position="101"/>
    </location>
</feature>
<keyword evidence="1" id="KW-0472">Membrane</keyword>
<reference evidence="2 3" key="1">
    <citation type="submission" date="2019-05" db="EMBL/GenBank/DDBJ databases">
        <title>Microbulbifer harenosus sp. nov., an alginate-degrading bacterium isolated from coastal sand.</title>
        <authorList>
            <person name="Huang H."/>
            <person name="Mo K."/>
            <person name="Bao S."/>
        </authorList>
    </citation>
    <scope>NUCLEOTIDE SEQUENCE [LARGE SCALE GENOMIC DNA]</scope>
    <source>
        <strain evidence="2 3">HB161719</strain>
    </source>
</reference>
<gene>
    <name evidence="2" type="ORF">FDY93_16250</name>
</gene>
<feature type="transmembrane region" description="Helical" evidence="1">
    <location>
        <begin position="195"/>
        <end position="215"/>
    </location>
</feature>
<evidence type="ECO:0000256" key="1">
    <source>
        <dbReference type="SAM" id="Phobius"/>
    </source>
</evidence>
<proteinExistence type="predicted"/>
<comment type="caution">
    <text evidence="2">The sequence shown here is derived from an EMBL/GenBank/DDBJ whole genome shotgun (WGS) entry which is preliminary data.</text>
</comment>
<protein>
    <recommendedName>
        <fullName evidence="4">Yip1 domain-containing protein</fullName>
    </recommendedName>
</protein>
<evidence type="ECO:0000313" key="3">
    <source>
        <dbReference type="Proteomes" id="UP000306791"/>
    </source>
</evidence>
<keyword evidence="1" id="KW-0812">Transmembrane</keyword>
<dbReference type="EMBL" id="VANI01000018">
    <property type="protein sequence ID" value="TLM75243.1"/>
    <property type="molecule type" value="Genomic_DNA"/>
</dbReference>
<dbReference type="Proteomes" id="UP000306791">
    <property type="component" value="Unassembled WGS sequence"/>
</dbReference>
<feature type="transmembrane region" description="Helical" evidence="1">
    <location>
        <begin position="148"/>
        <end position="174"/>
    </location>
</feature>
<name>A0ABY2UE66_9GAMM</name>
<sequence length="217" mass="24621">MISQNEFFIECRLKIERAVSVFHKDDFLPSGGWRDYWIISLWWMLPAAAYVFVVEWFRGFRAVDYFDTAMSQGVSPELWNVIGVFGFTSLGFGIFTVNFPCLHTVFIRSANKLLLIAFDIGLLSFGIILSKVILAFGDAEITSWKTWFFGIGAFVFLPVVFALNTILWYLATIIHNQGTADMCSPIMRSFARLSGLTRSILGVVVITVPICFLLLER</sequence>
<keyword evidence="3" id="KW-1185">Reference proteome</keyword>
<feature type="transmembrane region" description="Helical" evidence="1">
    <location>
        <begin position="113"/>
        <end position="136"/>
    </location>
</feature>
<accession>A0ABY2UE66</accession>
<feature type="transmembrane region" description="Helical" evidence="1">
    <location>
        <begin position="36"/>
        <end position="58"/>
    </location>
</feature>
<keyword evidence="1" id="KW-1133">Transmembrane helix</keyword>